<evidence type="ECO:0000313" key="7">
    <source>
        <dbReference type="EMBL" id="GMM36628.1"/>
    </source>
</evidence>
<dbReference type="NCBIfam" id="TIGR00092">
    <property type="entry name" value="redox-regulated ATPase YchF"/>
    <property type="match status" value="1"/>
</dbReference>
<dbReference type="Proteomes" id="UP001360560">
    <property type="component" value="Unassembled WGS sequence"/>
</dbReference>
<dbReference type="PROSITE" id="PS51710">
    <property type="entry name" value="G_OBG"/>
    <property type="match status" value="1"/>
</dbReference>
<dbReference type="InterPro" id="IPR012675">
    <property type="entry name" value="Beta-grasp_dom_sf"/>
</dbReference>
<dbReference type="Gene3D" id="3.40.50.300">
    <property type="entry name" value="P-loop containing nucleotide triphosphate hydrolases"/>
    <property type="match status" value="1"/>
</dbReference>
<dbReference type="InterPro" id="IPR012676">
    <property type="entry name" value="TGS-like"/>
</dbReference>
<dbReference type="PRINTS" id="PR00326">
    <property type="entry name" value="GTP1OBG"/>
</dbReference>
<dbReference type="InterPro" id="IPR031167">
    <property type="entry name" value="G_OBG"/>
</dbReference>
<dbReference type="RefSeq" id="XP_064853624.1">
    <property type="nucleotide sequence ID" value="XM_064997552.1"/>
</dbReference>
<dbReference type="InterPro" id="IPR023192">
    <property type="entry name" value="TGS-like_dom_sf"/>
</dbReference>
<dbReference type="EMBL" id="BTFZ01000011">
    <property type="protein sequence ID" value="GMM36628.1"/>
    <property type="molecule type" value="Genomic_DNA"/>
</dbReference>
<protein>
    <recommendedName>
        <fullName evidence="4">Obg-like ATPase homolog</fullName>
    </recommendedName>
</protein>
<dbReference type="InterPro" id="IPR004095">
    <property type="entry name" value="TGS"/>
</dbReference>
<comment type="function">
    <text evidence="3">Hydrolyzes ATP, and can also hydrolyze GTP with lower efficiency. Has lower affinity for GTP.</text>
</comment>
<dbReference type="InterPro" id="IPR006073">
    <property type="entry name" value="GTP-bd"/>
</dbReference>
<dbReference type="Gene3D" id="3.10.20.30">
    <property type="match status" value="1"/>
</dbReference>
<dbReference type="PROSITE" id="PS51880">
    <property type="entry name" value="TGS"/>
    <property type="match status" value="1"/>
</dbReference>
<evidence type="ECO:0000256" key="3">
    <source>
        <dbReference type="ARBA" id="ARBA00059898"/>
    </source>
</evidence>
<dbReference type="GO" id="GO:0016887">
    <property type="term" value="F:ATP hydrolysis activity"/>
    <property type="evidence" value="ECO:0007669"/>
    <property type="project" value="InterPro"/>
</dbReference>
<gene>
    <name evidence="7" type="ORF">DASC09_039530</name>
</gene>
<keyword evidence="1" id="KW-0547">Nucleotide-binding</keyword>
<evidence type="ECO:0000256" key="4">
    <source>
        <dbReference type="ARBA" id="ARBA00068719"/>
    </source>
</evidence>
<dbReference type="InterPro" id="IPR013029">
    <property type="entry name" value="YchF_C"/>
</dbReference>
<dbReference type="Gene3D" id="1.10.150.300">
    <property type="entry name" value="TGS-like domain"/>
    <property type="match status" value="1"/>
</dbReference>
<dbReference type="GeneID" id="90074603"/>
<accession>A0AAV5QR56</accession>
<dbReference type="PANTHER" id="PTHR23305">
    <property type="entry name" value="OBG GTPASE FAMILY"/>
    <property type="match status" value="1"/>
</dbReference>
<dbReference type="InterPro" id="IPR004396">
    <property type="entry name" value="ATPase_YchF/OLA1"/>
</dbReference>
<evidence type="ECO:0000313" key="8">
    <source>
        <dbReference type="Proteomes" id="UP001360560"/>
    </source>
</evidence>
<reference evidence="7 8" key="1">
    <citation type="journal article" date="2023" name="Elife">
        <title>Identification of key yeast species and microbe-microbe interactions impacting larval growth of Drosophila in the wild.</title>
        <authorList>
            <person name="Mure A."/>
            <person name="Sugiura Y."/>
            <person name="Maeda R."/>
            <person name="Honda K."/>
            <person name="Sakurai N."/>
            <person name="Takahashi Y."/>
            <person name="Watada M."/>
            <person name="Katoh T."/>
            <person name="Gotoh A."/>
            <person name="Gotoh Y."/>
            <person name="Taniguchi I."/>
            <person name="Nakamura K."/>
            <person name="Hayashi T."/>
            <person name="Katayama T."/>
            <person name="Uemura T."/>
            <person name="Hattori Y."/>
        </authorList>
    </citation>
    <scope>NUCLEOTIDE SEQUENCE [LARGE SCALE GENOMIC DNA]</scope>
    <source>
        <strain evidence="7 8">SC-9</strain>
    </source>
</reference>
<keyword evidence="8" id="KW-1185">Reference proteome</keyword>
<evidence type="ECO:0000259" key="5">
    <source>
        <dbReference type="PROSITE" id="PS51710"/>
    </source>
</evidence>
<feature type="domain" description="OBG-type G" evidence="5">
    <location>
        <begin position="55"/>
        <end position="319"/>
    </location>
</feature>
<dbReference type="Pfam" id="PF01926">
    <property type="entry name" value="MMR_HSR1"/>
    <property type="match status" value="1"/>
</dbReference>
<dbReference type="Pfam" id="PF06071">
    <property type="entry name" value="YchF-GTPase_C"/>
    <property type="match status" value="1"/>
</dbReference>
<dbReference type="SUPFAM" id="SSF81271">
    <property type="entry name" value="TGS-like"/>
    <property type="match status" value="1"/>
</dbReference>
<evidence type="ECO:0000259" key="6">
    <source>
        <dbReference type="PROSITE" id="PS51880"/>
    </source>
</evidence>
<organism evidence="7 8">
    <name type="scientific">Saccharomycopsis crataegensis</name>
    <dbReference type="NCBI Taxonomy" id="43959"/>
    <lineage>
        <taxon>Eukaryota</taxon>
        <taxon>Fungi</taxon>
        <taxon>Dikarya</taxon>
        <taxon>Ascomycota</taxon>
        <taxon>Saccharomycotina</taxon>
        <taxon>Saccharomycetes</taxon>
        <taxon>Saccharomycopsidaceae</taxon>
        <taxon>Saccharomycopsis</taxon>
    </lineage>
</organism>
<dbReference type="GO" id="GO:0005525">
    <property type="term" value="F:GTP binding"/>
    <property type="evidence" value="ECO:0007669"/>
    <property type="project" value="InterPro"/>
</dbReference>
<comment type="caution">
    <text evidence="7">The sequence shown here is derived from an EMBL/GenBank/DDBJ whole genome shotgun (WGS) entry which is preliminary data.</text>
</comment>
<dbReference type="InterPro" id="IPR027417">
    <property type="entry name" value="P-loop_NTPase"/>
</dbReference>
<sequence length="423" mass="47178">MMVPTNTFFTMRSVLIFKRSLGSTRYLQAKKKSGSKRGKEEVIIQKYFGRPSSHLSAGIVGLANVGKSTFFQAVTKSEAGIAANYPFATIEPQELLINIPSCRLDFLQSLYQSKKQIKGTLSICDIAGLTKNASKGVGLGNQFLNDIRQVDGIFQVVRGFRDDEITHIEESVDPVRDLEIVSEELVFKDLDFVGVAIESLEKKIKYNKNPMELRVMKSELDALKKAEDILLEGKKISSVKTWTNDDIDGLNRHNLLTAKPTTYLLNVNEEDYLNQQNEFLQPVKNWIDENSPDDNLLIFSAAVETKIKNGEDTLQSAIPQILQEMKNNLNLISFFTCGPLEVREWPVRKNSMAPQAAGIIHTDLQSTFISADVISYSDLDQQTPDTFSLAKLKSGGKIRKEGKSYVIEDGDVMLVKAGAGKAR</sequence>
<name>A0AAV5QR56_9ASCO</name>
<dbReference type="AlphaFoldDB" id="A0AAV5QR56"/>
<dbReference type="PANTHER" id="PTHR23305:SF9">
    <property type="entry name" value="OBG-LIKE ATPASE HOMOLOG"/>
    <property type="match status" value="1"/>
</dbReference>
<dbReference type="FunFam" id="1.10.150.300:FF:000001">
    <property type="entry name" value="Ribosome-binding ATPase YchF"/>
    <property type="match status" value="1"/>
</dbReference>
<dbReference type="SUPFAM" id="SSF52540">
    <property type="entry name" value="P-loop containing nucleoside triphosphate hydrolases"/>
    <property type="match status" value="1"/>
</dbReference>
<evidence type="ECO:0000256" key="2">
    <source>
        <dbReference type="ARBA" id="ARBA00022840"/>
    </source>
</evidence>
<dbReference type="GO" id="GO:0005524">
    <property type="term" value="F:ATP binding"/>
    <property type="evidence" value="ECO:0007669"/>
    <property type="project" value="UniProtKB-KW"/>
</dbReference>
<keyword evidence="2" id="KW-0067">ATP-binding</keyword>
<evidence type="ECO:0000256" key="1">
    <source>
        <dbReference type="ARBA" id="ARBA00022741"/>
    </source>
</evidence>
<dbReference type="FunFam" id="3.10.20.30:FF:000001">
    <property type="entry name" value="Ribosome-binding ATPase YchF"/>
    <property type="match status" value="1"/>
</dbReference>
<dbReference type="GO" id="GO:0005737">
    <property type="term" value="C:cytoplasm"/>
    <property type="evidence" value="ECO:0007669"/>
    <property type="project" value="TreeGrafter"/>
</dbReference>
<proteinExistence type="predicted"/>
<feature type="domain" description="TGS" evidence="6">
    <location>
        <begin position="330"/>
        <end position="417"/>
    </location>
</feature>